<dbReference type="Proteomes" id="UP000246740">
    <property type="component" value="Unassembled WGS sequence"/>
</dbReference>
<dbReference type="AlphaFoldDB" id="A0A317XQA0"/>
<feature type="region of interest" description="Disordered" evidence="1">
    <location>
        <begin position="166"/>
        <end position="188"/>
    </location>
</feature>
<evidence type="ECO:0000313" key="2">
    <source>
        <dbReference type="EMBL" id="PWZ00272.1"/>
    </source>
</evidence>
<dbReference type="EMBL" id="KZ819193">
    <property type="protein sequence ID" value="PWZ00272.1"/>
    <property type="molecule type" value="Genomic_DNA"/>
</dbReference>
<accession>A0A317XQA0</accession>
<evidence type="ECO:0000313" key="3">
    <source>
        <dbReference type="Proteomes" id="UP000246740"/>
    </source>
</evidence>
<gene>
    <name evidence="2" type="ORF">BCV70DRAFT_237437</name>
</gene>
<feature type="region of interest" description="Disordered" evidence="1">
    <location>
        <begin position="1"/>
        <end position="38"/>
    </location>
</feature>
<feature type="compositionally biased region" description="Low complexity" evidence="1">
    <location>
        <begin position="167"/>
        <end position="180"/>
    </location>
</feature>
<evidence type="ECO:0000256" key="1">
    <source>
        <dbReference type="SAM" id="MobiDB-lite"/>
    </source>
</evidence>
<organism evidence="2 3">
    <name type="scientific">Testicularia cyperi</name>
    <dbReference type="NCBI Taxonomy" id="1882483"/>
    <lineage>
        <taxon>Eukaryota</taxon>
        <taxon>Fungi</taxon>
        <taxon>Dikarya</taxon>
        <taxon>Basidiomycota</taxon>
        <taxon>Ustilaginomycotina</taxon>
        <taxon>Ustilaginomycetes</taxon>
        <taxon>Ustilaginales</taxon>
        <taxon>Anthracoideaceae</taxon>
        <taxon>Testicularia</taxon>
    </lineage>
</organism>
<feature type="compositionally biased region" description="Low complexity" evidence="1">
    <location>
        <begin position="8"/>
        <end position="36"/>
    </location>
</feature>
<reference evidence="2 3" key="1">
    <citation type="journal article" date="2018" name="Mol. Biol. Evol.">
        <title>Broad Genomic Sampling Reveals a Smut Pathogenic Ancestry of the Fungal Clade Ustilaginomycotina.</title>
        <authorList>
            <person name="Kijpornyongpan T."/>
            <person name="Mondo S.J."/>
            <person name="Barry K."/>
            <person name="Sandor L."/>
            <person name="Lee J."/>
            <person name="Lipzen A."/>
            <person name="Pangilinan J."/>
            <person name="LaButti K."/>
            <person name="Hainaut M."/>
            <person name="Henrissat B."/>
            <person name="Grigoriev I.V."/>
            <person name="Spatafora J.W."/>
            <person name="Aime M.C."/>
        </authorList>
    </citation>
    <scope>NUCLEOTIDE SEQUENCE [LARGE SCALE GENOMIC DNA]</scope>
    <source>
        <strain evidence="2 3">MCA 3645</strain>
    </source>
</reference>
<sequence length="188" mass="20635">MSEPPPSDSASAQSGSASGSESPLSALSTSSLGSAPKRIRHRENQIESAYELQRNAAIKGALIYTALGASTCFMAHHLFPGFRRQTLALKGFLTSGATIFGFVVGADTVLLSHESQQRSEENMVRSRARAELGKKGIVASEKEIERWKEEYIQNKLEERRKRREHLLNSIDSGSDSSSAAQDDKRRLQ</sequence>
<dbReference type="OrthoDB" id="3356019at2759"/>
<protein>
    <recommendedName>
        <fullName evidence="4">HIG1 domain-containing protein</fullName>
    </recommendedName>
</protein>
<evidence type="ECO:0008006" key="4">
    <source>
        <dbReference type="Google" id="ProtNLM"/>
    </source>
</evidence>
<name>A0A317XQA0_9BASI</name>
<proteinExistence type="predicted"/>
<dbReference type="InParanoid" id="A0A317XQA0"/>
<keyword evidence="3" id="KW-1185">Reference proteome</keyword>